<evidence type="ECO:0000313" key="2">
    <source>
        <dbReference type="Proteomes" id="UP000011713"/>
    </source>
</evidence>
<dbReference type="VEuPathDB" id="FungiDB:HpaG804007"/>
<dbReference type="EMBL" id="JH598136">
    <property type="status" value="NOT_ANNOTATED_CDS"/>
    <property type="molecule type" value="Genomic_DNA"/>
</dbReference>
<dbReference type="OMA" id="SESAFPC"/>
<dbReference type="PANTHER" id="PTHR48471:SF1">
    <property type="entry name" value="DDE TNP4 DOMAIN-CONTAINING PROTEIN"/>
    <property type="match status" value="1"/>
</dbReference>
<evidence type="ECO:0000313" key="1">
    <source>
        <dbReference type="EnsemblProtists" id="HpaP804007"/>
    </source>
</evidence>
<keyword evidence="2" id="KW-1185">Reference proteome</keyword>
<organism evidence="1 2">
    <name type="scientific">Hyaloperonospora arabidopsidis (strain Emoy2)</name>
    <name type="common">Downy mildew agent</name>
    <name type="synonym">Peronospora arabidopsidis</name>
    <dbReference type="NCBI Taxonomy" id="559515"/>
    <lineage>
        <taxon>Eukaryota</taxon>
        <taxon>Sar</taxon>
        <taxon>Stramenopiles</taxon>
        <taxon>Oomycota</taxon>
        <taxon>Peronosporomycetes</taxon>
        <taxon>Peronosporales</taxon>
        <taxon>Peronosporaceae</taxon>
        <taxon>Hyaloperonospora</taxon>
    </lineage>
</organism>
<dbReference type="EnsemblProtists" id="HpaT804007">
    <property type="protein sequence ID" value="HpaP804007"/>
    <property type="gene ID" value="HpaG804007"/>
</dbReference>
<dbReference type="eggNOG" id="ENOG502QQR9">
    <property type="taxonomic scope" value="Eukaryota"/>
</dbReference>
<accession>M4BCJ1</accession>
<name>M4BCJ1_HYAAE</name>
<sequence length="174" mass="19586">MQDAAIRWPSAEEQHNWSACVQSREPIITKKFGFIDGKNYKVMKHNCPGPWNDGETSRGFRDKLRNPGLILDDYGVLANSAFPVSRDMKGLVVTPLKRADLERAINSGGDGVRIATVNTAVISIRQAAEWGMGAVEKCFRRLSLPLPYNPELYNYRVRRTNVSQIRNVFIPPVV</sequence>
<dbReference type="Proteomes" id="UP000011713">
    <property type="component" value="Unassembled WGS sequence"/>
</dbReference>
<dbReference type="PANTHER" id="PTHR48471">
    <property type="entry name" value="DDE TNP4 DOMAIN-CONTAINING PROTEIN"/>
    <property type="match status" value="1"/>
</dbReference>
<protein>
    <recommendedName>
        <fullName evidence="3">DDE Tnp4 domain-containing protein</fullName>
    </recommendedName>
</protein>
<dbReference type="HOGENOM" id="CLU_1542985_0_0_1"/>
<dbReference type="InParanoid" id="M4BCJ1"/>
<evidence type="ECO:0008006" key="3">
    <source>
        <dbReference type="Google" id="ProtNLM"/>
    </source>
</evidence>
<reference evidence="2" key="1">
    <citation type="journal article" date="2010" name="Science">
        <title>Signatures of adaptation to obligate biotrophy in the Hyaloperonospora arabidopsidis genome.</title>
        <authorList>
            <person name="Baxter L."/>
            <person name="Tripathy S."/>
            <person name="Ishaque N."/>
            <person name="Boot N."/>
            <person name="Cabral A."/>
            <person name="Kemen E."/>
            <person name="Thines M."/>
            <person name="Ah-Fong A."/>
            <person name="Anderson R."/>
            <person name="Badejoko W."/>
            <person name="Bittner-Eddy P."/>
            <person name="Boore J.L."/>
            <person name="Chibucos M.C."/>
            <person name="Coates M."/>
            <person name="Dehal P."/>
            <person name="Delehaunty K."/>
            <person name="Dong S."/>
            <person name="Downton P."/>
            <person name="Dumas B."/>
            <person name="Fabro G."/>
            <person name="Fronick C."/>
            <person name="Fuerstenberg S.I."/>
            <person name="Fulton L."/>
            <person name="Gaulin E."/>
            <person name="Govers F."/>
            <person name="Hughes L."/>
            <person name="Humphray S."/>
            <person name="Jiang R.H."/>
            <person name="Judelson H."/>
            <person name="Kamoun S."/>
            <person name="Kyung K."/>
            <person name="Meijer H."/>
            <person name="Minx P."/>
            <person name="Morris P."/>
            <person name="Nelson J."/>
            <person name="Phuntumart V."/>
            <person name="Qutob D."/>
            <person name="Rehmany A."/>
            <person name="Rougon-Cardoso A."/>
            <person name="Ryden P."/>
            <person name="Torto-Alalibo T."/>
            <person name="Studholme D."/>
            <person name="Wang Y."/>
            <person name="Win J."/>
            <person name="Wood J."/>
            <person name="Clifton S.W."/>
            <person name="Rogers J."/>
            <person name="Van den Ackerveken G."/>
            <person name="Jones J.D."/>
            <person name="McDowell J.M."/>
            <person name="Beynon J."/>
            <person name="Tyler B.M."/>
        </authorList>
    </citation>
    <scope>NUCLEOTIDE SEQUENCE [LARGE SCALE GENOMIC DNA]</scope>
    <source>
        <strain evidence="2">Emoy2</strain>
    </source>
</reference>
<reference evidence="1" key="2">
    <citation type="submission" date="2015-06" db="UniProtKB">
        <authorList>
            <consortium name="EnsemblProtists"/>
        </authorList>
    </citation>
    <scope>IDENTIFICATION</scope>
    <source>
        <strain evidence="1">Emoy2</strain>
    </source>
</reference>
<dbReference type="AlphaFoldDB" id="M4BCJ1"/>
<proteinExistence type="predicted"/>